<evidence type="ECO:0000256" key="6">
    <source>
        <dbReference type="ARBA" id="ARBA00023049"/>
    </source>
</evidence>
<dbReference type="GO" id="GO:0006508">
    <property type="term" value="P:proteolysis"/>
    <property type="evidence" value="ECO:0007669"/>
    <property type="project" value="UniProtKB-KW"/>
</dbReference>
<keyword evidence="2" id="KW-0645">Protease</keyword>
<feature type="compositionally biased region" description="Basic and acidic residues" evidence="7">
    <location>
        <begin position="418"/>
        <end position="427"/>
    </location>
</feature>
<evidence type="ECO:0000256" key="4">
    <source>
        <dbReference type="ARBA" id="ARBA00022801"/>
    </source>
</evidence>
<evidence type="ECO:0000256" key="5">
    <source>
        <dbReference type="ARBA" id="ARBA00022833"/>
    </source>
</evidence>
<accession>A0A8J3A987</accession>
<keyword evidence="6" id="KW-0482">Metalloprotease</keyword>
<feature type="transmembrane region" description="Helical" evidence="8">
    <location>
        <begin position="95"/>
        <end position="116"/>
    </location>
</feature>
<name>A0A8J3A987_9ACTN</name>
<feature type="transmembrane region" description="Helical" evidence="8">
    <location>
        <begin position="52"/>
        <end position="74"/>
    </location>
</feature>
<dbReference type="GO" id="GO:0046872">
    <property type="term" value="F:metal ion binding"/>
    <property type="evidence" value="ECO:0007669"/>
    <property type="project" value="UniProtKB-KW"/>
</dbReference>
<comment type="caution">
    <text evidence="10">The sequence shown here is derived from an EMBL/GenBank/DDBJ whole genome shotgun (WGS) entry which is preliminary data.</text>
</comment>
<evidence type="ECO:0000256" key="1">
    <source>
        <dbReference type="ARBA" id="ARBA00001947"/>
    </source>
</evidence>
<keyword evidence="5" id="KW-0862">Zinc</keyword>
<feature type="domain" description="Peptidase M48" evidence="9">
    <location>
        <begin position="223"/>
        <end position="402"/>
    </location>
</feature>
<feature type="region of interest" description="Disordered" evidence="7">
    <location>
        <begin position="418"/>
        <end position="441"/>
    </location>
</feature>
<organism evidence="10 11">
    <name type="scientific">Egicoccus halophilus</name>
    <dbReference type="NCBI Taxonomy" id="1670830"/>
    <lineage>
        <taxon>Bacteria</taxon>
        <taxon>Bacillati</taxon>
        <taxon>Actinomycetota</taxon>
        <taxon>Nitriliruptoria</taxon>
        <taxon>Egicoccales</taxon>
        <taxon>Egicoccaceae</taxon>
        <taxon>Egicoccus</taxon>
    </lineage>
</organism>
<dbReference type="PANTHER" id="PTHR10120">
    <property type="entry name" value="CAAX PRENYL PROTEASE 1"/>
    <property type="match status" value="1"/>
</dbReference>
<dbReference type="AlphaFoldDB" id="A0A8J3A987"/>
<dbReference type="Proteomes" id="UP000650511">
    <property type="component" value="Unassembled WGS sequence"/>
</dbReference>
<evidence type="ECO:0000313" key="11">
    <source>
        <dbReference type="Proteomes" id="UP000650511"/>
    </source>
</evidence>
<protein>
    <recommendedName>
        <fullName evidence="9">Peptidase M48 domain-containing protein</fullName>
    </recommendedName>
</protein>
<reference evidence="10" key="2">
    <citation type="submission" date="2020-09" db="EMBL/GenBank/DDBJ databases">
        <authorList>
            <person name="Sun Q."/>
            <person name="Zhou Y."/>
        </authorList>
    </citation>
    <scope>NUCLEOTIDE SEQUENCE</scope>
    <source>
        <strain evidence="10">CGMCC 1.14988</strain>
    </source>
</reference>
<sequence length="441" mass="46619">MWALAAVGLAALGLAASVWRPLAPAVPATTGQLATFGDGVLTAVAAYRAPRYVVSAIATVLGIAVPLGFVATRWGRERVRVWAGDAAGPWRAGLVALRLSILGSLAVLPLAVYSGVLHEGRWGFRTRSVPGWLLDWGVRAGSRWLGIAVLVVLLFAVVRRWPDSWPFRATVGGTLLVAGAVLLHPVVVQPWTLPSVPLAAGPAADAMADVLDRAGDPPVDVRVGEASRRTTRVNALVTGLGPTQRVVVYDNLLELPPAQVASVFAHELAHQEHADLTRGVALSGAALLTALVLLRFVLSSRRLQRAAGADAPGDGRMVAVVLLAAAVLELVGTPIGNAVSRRAEAAADARAVELTRDPALLLSTTRVFTVRDLASPTPPRWVRLLHGTHPTVTERITYLEGWAEREGIELPTLAELERAEEDQHHPAVSDAPPREPGGARP</sequence>
<keyword evidence="8" id="KW-0812">Transmembrane</keyword>
<dbReference type="EMBL" id="BMHA01000008">
    <property type="protein sequence ID" value="GGI07261.1"/>
    <property type="molecule type" value="Genomic_DNA"/>
</dbReference>
<dbReference type="Pfam" id="PF01435">
    <property type="entry name" value="Peptidase_M48"/>
    <property type="match status" value="1"/>
</dbReference>
<comment type="cofactor">
    <cofactor evidence="1">
        <name>Zn(2+)</name>
        <dbReference type="ChEBI" id="CHEBI:29105"/>
    </cofactor>
</comment>
<reference evidence="10" key="1">
    <citation type="journal article" date="2014" name="Int. J. Syst. Evol. Microbiol.">
        <title>Complete genome sequence of Corynebacterium casei LMG S-19264T (=DSM 44701T), isolated from a smear-ripened cheese.</title>
        <authorList>
            <consortium name="US DOE Joint Genome Institute (JGI-PGF)"/>
            <person name="Walter F."/>
            <person name="Albersmeier A."/>
            <person name="Kalinowski J."/>
            <person name="Ruckert C."/>
        </authorList>
    </citation>
    <scope>NUCLEOTIDE SEQUENCE</scope>
    <source>
        <strain evidence="10">CGMCC 1.14988</strain>
    </source>
</reference>
<feature type="transmembrane region" description="Helical" evidence="8">
    <location>
        <begin position="169"/>
        <end position="188"/>
    </location>
</feature>
<keyword evidence="8" id="KW-1133">Transmembrane helix</keyword>
<feature type="transmembrane region" description="Helical" evidence="8">
    <location>
        <begin position="280"/>
        <end position="298"/>
    </location>
</feature>
<gene>
    <name evidence="10" type="ORF">GCM10011354_23200</name>
</gene>
<keyword evidence="3" id="KW-0479">Metal-binding</keyword>
<keyword evidence="8" id="KW-0472">Membrane</keyword>
<keyword evidence="11" id="KW-1185">Reference proteome</keyword>
<evidence type="ECO:0000256" key="8">
    <source>
        <dbReference type="SAM" id="Phobius"/>
    </source>
</evidence>
<keyword evidence="4" id="KW-0378">Hydrolase</keyword>
<proteinExistence type="predicted"/>
<dbReference type="InterPro" id="IPR001915">
    <property type="entry name" value="Peptidase_M48"/>
</dbReference>
<evidence type="ECO:0000256" key="3">
    <source>
        <dbReference type="ARBA" id="ARBA00022723"/>
    </source>
</evidence>
<feature type="transmembrane region" description="Helical" evidence="8">
    <location>
        <begin position="136"/>
        <end position="157"/>
    </location>
</feature>
<evidence type="ECO:0000256" key="2">
    <source>
        <dbReference type="ARBA" id="ARBA00022670"/>
    </source>
</evidence>
<evidence type="ECO:0000259" key="9">
    <source>
        <dbReference type="Pfam" id="PF01435"/>
    </source>
</evidence>
<dbReference type="GO" id="GO:0004222">
    <property type="term" value="F:metalloendopeptidase activity"/>
    <property type="evidence" value="ECO:0007669"/>
    <property type="project" value="InterPro"/>
</dbReference>
<dbReference type="RefSeq" id="WP_165404016.1">
    <property type="nucleotide sequence ID" value="NZ_BMHA01000008.1"/>
</dbReference>
<evidence type="ECO:0000313" key="10">
    <source>
        <dbReference type="EMBL" id="GGI07261.1"/>
    </source>
</evidence>
<dbReference type="Gene3D" id="3.30.2010.10">
    <property type="entry name" value="Metalloproteases ('zincins'), catalytic domain"/>
    <property type="match status" value="1"/>
</dbReference>
<evidence type="ECO:0000256" key="7">
    <source>
        <dbReference type="SAM" id="MobiDB-lite"/>
    </source>
</evidence>